<proteinExistence type="predicted"/>
<accession>A0A699KKH4</accession>
<feature type="coiled-coil region" evidence="1">
    <location>
        <begin position="255"/>
        <end position="366"/>
    </location>
</feature>
<keyword evidence="1" id="KW-0175">Coiled coil</keyword>
<feature type="non-terminal residue" evidence="2">
    <location>
        <position position="1"/>
    </location>
</feature>
<organism evidence="2">
    <name type="scientific">Tanacetum cinerariifolium</name>
    <name type="common">Dalmatian daisy</name>
    <name type="synonym">Chrysanthemum cinerariifolium</name>
    <dbReference type="NCBI Taxonomy" id="118510"/>
    <lineage>
        <taxon>Eukaryota</taxon>
        <taxon>Viridiplantae</taxon>
        <taxon>Streptophyta</taxon>
        <taxon>Embryophyta</taxon>
        <taxon>Tracheophyta</taxon>
        <taxon>Spermatophyta</taxon>
        <taxon>Magnoliopsida</taxon>
        <taxon>eudicotyledons</taxon>
        <taxon>Gunneridae</taxon>
        <taxon>Pentapetalae</taxon>
        <taxon>asterids</taxon>
        <taxon>campanulids</taxon>
        <taxon>Asterales</taxon>
        <taxon>Asteraceae</taxon>
        <taxon>Asteroideae</taxon>
        <taxon>Anthemideae</taxon>
        <taxon>Anthemidinae</taxon>
        <taxon>Tanacetum</taxon>
    </lineage>
</organism>
<reference evidence="2" key="1">
    <citation type="journal article" date="2019" name="Sci. Rep.">
        <title>Draft genome of Tanacetum cinerariifolium, the natural source of mosquito coil.</title>
        <authorList>
            <person name="Yamashiro T."/>
            <person name="Shiraishi A."/>
            <person name="Satake H."/>
            <person name="Nakayama K."/>
        </authorList>
    </citation>
    <scope>NUCLEOTIDE SEQUENCE</scope>
</reference>
<feature type="non-terminal residue" evidence="2">
    <location>
        <position position="384"/>
    </location>
</feature>
<sequence length="384" mass="42982">SKKGRKIDDLNADEDITLVNAQDDAEMFDVTDLHSEEVFVDKDDADKEVNAACELNATSIATTVNVDCELNATSIATNVSAAATIITEEVTLAKALTELKALKPKVKGVFIQEPSESITTKTKTISSKKSQDNEVFVDKDDDDKEVNDEVQKVVEEVVEDINTTKLIVDAAQVNATGELNAASIATTISVAATITTKEVTLVKALDELKALKPKATGVFIQEPSESITTTTISSKKSQDKGKAIMVEEPVKPKKKDRIRLDKEAALKLQDELQEEFEEEQRLAREKDQKELEAFIALIEIWDDVQAQIDADYQLAERLQAEEQQELTDEEKDTLFMQLLEKKESSLQQKEQKKREINHQNKLNKEKYTYLKNMEGKKLIRSFAT</sequence>
<dbReference type="EMBL" id="BKCJ010519126">
    <property type="protein sequence ID" value="GFA94404.1"/>
    <property type="molecule type" value="Genomic_DNA"/>
</dbReference>
<name>A0A699KKH4_TANCI</name>
<comment type="caution">
    <text evidence="2">The sequence shown here is derived from an EMBL/GenBank/DDBJ whole genome shotgun (WGS) entry which is preliminary data.</text>
</comment>
<protein>
    <submittedName>
        <fullName evidence="2">Uncharacterized protein</fullName>
    </submittedName>
</protein>
<dbReference type="AlphaFoldDB" id="A0A699KKH4"/>
<evidence type="ECO:0000313" key="2">
    <source>
        <dbReference type="EMBL" id="GFA94404.1"/>
    </source>
</evidence>
<evidence type="ECO:0000256" key="1">
    <source>
        <dbReference type="SAM" id="Coils"/>
    </source>
</evidence>
<gene>
    <name evidence="2" type="ORF">Tci_666376</name>
</gene>